<dbReference type="PROSITE" id="PS00028">
    <property type="entry name" value="ZINC_FINGER_C2H2_1"/>
    <property type="match status" value="8"/>
</dbReference>
<feature type="compositionally biased region" description="Acidic residues" evidence="11">
    <location>
        <begin position="389"/>
        <end position="402"/>
    </location>
</feature>
<proteinExistence type="predicted"/>
<keyword evidence="5" id="KW-0862">Zinc</keyword>
<dbReference type="SMART" id="SM00355">
    <property type="entry name" value="ZnF_C2H2"/>
    <property type="match status" value="10"/>
</dbReference>
<dbReference type="InterPro" id="IPR036236">
    <property type="entry name" value="Znf_C2H2_sf"/>
</dbReference>
<evidence type="ECO:0000259" key="12">
    <source>
        <dbReference type="PROSITE" id="PS50157"/>
    </source>
</evidence>
<dbReference type="SUPFAM" id="SSF57667">
    <property type="entry name" value="beta-beta-alpha zinc fingers"/>
    <property type="match status" value="4"/>
</dbReference>
<feature type="domain" description="C2H2-type" evidence="12">
    <location>
        <begin position="94"/>
        <end position="117"/>
    </location>
</feature>
<reference evidence="15 16" key="1">
    <citation type="submission" date="2019-03" db="EMBL/GenBank/DDBJ databases">
        <title>Sequencing 23 genomes of Wallemia ichthyophaga.</title>
        <authorList>
            <person name="Gostincar C."/>
        </authorList>
    </citation>
    <scope>NUCLEOTIDE SEQUENCE [LARGE SCALE GENOMIC DNA]</scope>
    <source>
        <strain evidence="14 16">EXF-6200</strain>
        <strain evidence="13 15">EXF-8621</strain>
    </source>
</reference>
<organism evidence="13 15">
    <name type="scientific">Wallemia ichthyophaga</name>
    <dbReference type="NCBI Taxonomy" id="245174"/>
    <lineage>
        <taxon>Eukaryota</taxon>
        <taxon>Fungi</taxon>
        <taxon>Dikarya</taxon>
        <taxon>Basidiomycota</taxon>
        <taxon>Wallemiomycotina</taxon>
        <taxon>Wallemiomycetes</taxon>
        <taxon>Wallemiales</taxon>
        <taxon>Wallemiaceae</taxon>
        <taxon>Wallemia</taxon>
    </lineage>
</organism>
<dbReference type="Gene3D" id="3.30.160.60">
    <property type="entry name" value="Classic Zinc Finger"/>
    <property type="match status" value="7"/>
</dbReference>
<keyword evidence="6" id="KW-0805">Transcription regulation</keyword>
<evidence type="ECO:0000256" key="1">
    <source>
        <dbReference type="ARBA" id="ARBA00004123"/>
    </source>
</evidence>
<feature type="domain" description="C2H2-type" evidence="12">
    <location>
        <begin position="10"/>
        <end position="37"/>
    </location>
</feature>
<feature type="domain" description="C2H2-type" evidence="12">
    <location>
        <begin position="125"/>
        <end position="154"/>
    </location>
</feature>
<feature type="domain" description="C2H2-type" evidence="12">
    <location>
        <begin position="233"/>
        <end position="263"/>
    </location>
</feature>
<evidence type="ECO:0000313" key="13">
    <source>
        <dbReference type="EMBL" id="TIB13736.1"/>
    </source>
</evidence>
<keyword evidence="2" id="KW-0479">Metal-binding</keyword>
<dbReference type="Proteomes" id="UP000310689">
    <property type="component" value="Unassembled WGS sequence"/>
</dbReference>
<evidence type="ECO:0000256" key="3">
    <source>
        <dbReference type="ARBA" id="ARBA00022737"/>
    </source>
</evidence>
<keyword evidence="4 10" id="KW-0863">Zinc-finger</keyword>
<evidence type="ECO:0000256" key="11">
    <source>
        <dbReference type="SAM" id="MobiDB-lite"/>
    </source>
</evidence>
<comment type="caution">
    <text evidence="13">The sequence shown here is derived from an EMBL/GenBank/DDBJ whole genome shotgun (WGS) entry which is preliminary data.</text>
</comment>
<dbReference type="AlphaFoldDB" id="A0A4T0JHS4"/>
<evidence type="ECO:0000256" key="8">
    <source>
        <dbReference type="ARBA" id="ARBA00023163"/>
    </source>
</evidence>
<feature type="domain" description="C2H2-type" evidence="12">
    <location>
        <begin position="182"/>
        <end position="211"/>
    </location>
</feature>
<dbReference type="OMA" id="MLTGEGY"/>
<dbReference type="PANTHER" id="PTHR24388">
    <property type="entry name" value="ZINC FINGER PROTEIN"/>
    <property type="match status" value="1"/>
</dbReference>
<dbReference type="FunFam" id="3.30.160.60:FF:000100">
    <property type="entry name" value="Zinc finger 45-like"/>
    <property type="match status" value="1"/>
</dbReference>
<dbReference type="Pfam" id="PF00096">
    <property type="entry name" value="zf-C2H2"/>
    <property type="match status" value="7"/>
</dbReference>
<dbReference type="EMBL" id="SPOF01000013">
    <property type="protein sequence ID" value="TIB13736.1"/>
    <property type="molecule type" value="Genomic_DNA"/>
</dbReference>
<evidence type="ECO:0000256" key="2">
    <source>
        <dbReference type="ARBA" id="ARBA00022723"/>
    </source>
</evidence>
<evidence type="ECO:0000256" key="4">
    <source>
        <dbReference type="ARBA" id="ARBA00022771"/>
    </source>
</evidence>
<keyword evidence="9" id="KW-0539">Nucleus</keyword>
<gene>
    <name evidence="14" type="ORF">E3P86_00226</name>
    <name evidence="13" type="ORF">E3P90_01536</name>
</gene>
<feature type="domain" description="C2H2-type" evidence="12">
    <location>
        <begin position="264"/>
        <end position="291"/>
    </location>
</feature>
<evidence type="ECO:0000313" key="14">
    <source>
        <dbReference type="EMBL" id="TIB42861.1"/>
    </source>
</evidence>
<dbReference type="Proteomes" id="UP000306954">
    <property type="component" value="Unassembled WGS sequence"/>
</dbReference>
<dbReference type="GO" id="GO:0000981">
    <property type="term" value="F:DNA-binding transcription factor activity, RNA polymerase II-specific"/>
    <property type="evidence" value="ECO:0007669"/>
    <property type="project" value="TreeGrafter"/>
</dbReference>
<accession>A0A4T0JHS4</accession>
<evidence type="ECO:0000256" key="10">
    <source>
        <dbReference type="PROSITE-ProRule" id="PRU00042"/>
    </source>
</evidence>
<dbReference type="FunFam" id="3.30.160.60:FF:000624">
    <property type="entry name" value="zinc finger protein 697"/>
    <property type="match status" value="1"/>
</dbReference>
<dbReference type="GO" id="GO:0000978">
    <property type="term" value="F:RNA polymerase II cis-regulatory region sequence-specific DNA binding"/>
    <property type="evidence" value="ECO:0007669"/>
    <property type="project" value="TreeGrafter"/>
</dbReference>
<name>A0A4T0JHS4_WALIC</name>
<keyword evidence="7" id="KW-0238">DNA-binding</keyword>
<keyword evidence="3" id="KW-0677">Repeat</keyword>
<evidence type="ECO:0000313" key="15">
    <source>
        <dbReference type="Proteomes" id="UP000306954"/>
    </source>
</evidence>
<evidence type="ECO:0000256" key="9">
    <source>
        <dbReference type="ARBA" id="ARBA00023242"/>
    </source>
</evidence>
<evidence type="ECO:0000313" key="16">
    <source>
        <dbReference type="Proteomes" id="UP000310689"/>
    </source>
</evidence>
<dbReference type="GO" id="GO:0005634">
    <property type="term" value="C:nucleus"/>
    <property type="evidence" value="ECO:0007669"/>
    <property type="project" value="UniProtKB-SubCell"/>
</dbReference>
<evidence type="ECO:0000256" key="5">
    <source>
        <dbReference type="ARBA" id="ARBA00022833"/>
    </source>
</evidence>
<dbReference type="GO" id="GO:0008270">
    <property type="term" value="F:zinc ion binding"/>
    <property type="evidence" value="ECO:0007669"/>
    <property type="project" value="UniProtKB-KW"/>
</dbReference>
<feature type="region of interest" description="Disordered" evidence="11">
    <location>
        <begin position="369"/>
        <end position="402"/>
    </location>
</feature>
<protein>
    <recommendedName>
        <fullName evidence="12">C2H2-type domain-containing protein</fullName>
    </recommendedName>
</protein>
<comment type="subcellular location">
    <subcellularLocation>
        <location evidence="1">Nucleus</location>
    </subcellularLocation>
</comment>
<dbReference type="InterPro" id="IPR050527">
    <property type="entry name" value="Snail/Krueppel_Znf"/>
</dbReference>
<dbReference type="PANTHER" id="PTHR24388:SF54">
    <property type="entry name" value="PROTEIN ESCARGOT"/>
    <property type="match status" value="1"/>
</dbReference>
<dbReference type="FunFam" id="3.30.160.60:FF:000446">
    <property type="entry name" value="Zinc finger protein"/>
    <property type="match status" value="1"/>
</dbReference>
<dbReference type="PROSITE" id="PS50157">
    <property type="entry name" value="ZINC_FINGER_C2H2_2"/>
    <property type="match status" value="8"/>
</dbReference>
<evidence type="ECO:0000256" key="7">
    <source>
        <dbReference type="ARBA" id="ARBA00023125"/>
    </source>
</evidence>
<keyword evidence="8" id="KW-0804">Transcription</keyword>
<evidence type="ECO:0000256" key="6">
    <source>
        <dbReference type="ARBA" id="ARBA00023015"/>
    </source>
</evidence>
<feature type="domain" description="C2H2-type" evidence="12">
    <location>
        <begin position="38"/>
        <end position="65"/>
    </location>
</feature>
<feature type="compositionally biased region" description="Basic and acidic residues" evidence="11">
    <location>
        <begin position="376"/>
        <end position="388"/>
    </location>
</feature>
<feature type="domain" description="C2H2-type" evidence="12">
    <location>
        <begin position="68"/>
        <end position="90"/>
    </location>
</feature>
<dbReference type="EMBL" id="SPOI01000004">
    <property type="protein sequence ID" value="TIB42861.1"/>
    <property type="molecule type" value="Genomic_DNA"/>
</dbReference>
<dbReference type="FunFam" id="3.30.160.60:FF:000322">
    <property type="entry name" value="GDNF-inducible zinc finger protein 1"/>
    <property type="match status" value="1"/>
</dbReference>
<sequence length="402" mass="47323">MVKRKRSEPFVCNHCGKSFEKLSKYTEHTRKHTGERPLKCSKCNAVFRKDSHLKAHERTHESESSKPFSCTHCDKQFWTNQHLKRHLKTHESSFICNYCDKSFSKQYQLRNHVAGEHNPVGTLPHICAHPGCTKSFPTNAKLRRHAQVHQSDRYSCGHDQCTHLSFNKWTELQAHIRQEHKPTCPYESCHKVFSNRTNLNQHLLLHDQKEVERELGLEEQAKNVKGGLVARDFHCQVQGCDKSFKSHRALTVHINTTHLNIRPFVCLQCDKSYGYKHLLQRHLQTHKKQKDVKKPKKTTIEKFTGVDYMKRNIECPYKDILELDTLPDCSFRYTRRYDLRRHLASKHHIHFTKEELDYWLDGGIDEQESVSANEEELNKEHKSQHESLTEDEELDQSIEAQD</sequence>
<dbReference type="Pfam" id="PF13894">
    <property type="entry name" value="zf-C2H2_4"/>
    <property type="match status" value="1"/>
</dbReference>
<dbReference type="InterPro" id="IPR013087">
    <property type="entry name" value="Znf_C2H2_type"/>
</dbReference>